<dbReference type="RefSeq" id="WP_424605746.1">
    <property type="nucleotide sequence ID" value="NZ_JBNAVA010000006.1"/>
</dbReference>
<evidence type="ECO:0000313" key="2">
    <source>
        <dbReference type="EMBL" id="PMP72916.1"/>
    </source>
</evidence>
<comment type="caution">
    <text evidence="2">The sequence shown here is derived from an EMBL/GenBank/DDBJ whole genome shotgun (WGS) entry which is preliminary data.</text>
</comment>
<dbReference type="PANTHER" id="PTHR39963">
    <property type="entry name" value="SLL0983 PROTEIN"/>
    <property type="match status" value="1"/>
</dbReference>
<dbReference type="SUPFAM" id="SSF53335">
    <property type="entry name" value="S-adenosyl-L-methionine-dependent methyltransferases"/>
    <property type="match status" value="1"/>
</dbReference>
<organism evidence="2 3">
    <name type="scientific">Calditerrivibrio nitroreducens</name>
    <dbReference type="NCBI Taxonomy" id="477976"/>
    <lineage>
        <taxon>Bacteria</taxon>
        <taxon>Pseudomonadati</taxon>
        <taxon>Deferribacterota</taxon>
        <taxon>Deferribacteres</taxon>
        <taxon>Deferribacterales</taxon>
        <taxon>Calditerrivibrionaceae</taxon>
    </lineage>
</organism>
<evidence type="ECO:0000313" key="3">
    <source>
        <dbReference type="Proteomes" id="UP000242881"/>
    </source>
</evidence>
<dbReference type="EMBL" id="PNIN01000012">
    <property type="protein sequence ID" value="PMP72916.1"/>
    <property type="molecule type" value="Genomic_DNA"/>
</dbReference>
<dbReference type="AlphaFoldDB" id="A0A2J6WR93"/>
<dbReference type="InterPro" id="IPR029063">
    <property type="entry name" value="SAM-dependent_MTases_sf"/>
</dbReference>
<protein>
    <recommendedName>
        <fullName evidence="1">MnmC-like methyltransferase domain-containing protein</fullName>
    </recommendedName>
</protein>
<dbReference type="CDD" id="cd02440">
    <property type="entry name" value="AdoMet_MTases"/>
    <property type="match status" value="1"/>
</dbReference>
<proteinExistence type="predicted"/>
<feature type="domain" description="MnmC-like methyltransferase" evidence="1">
    <location>
        <begin position="129"/>
        <end position="210"/>
    </location>
</feature>
<reference evidence="2 3" key="1">
    <citation type="submission" date="2018-01" db="EMBL/GenBank/DDBJ databases">
        <title>Metagenomic assembled genomes from two thermal pools in the Uzon Caldera, Kamchatka, Russia.</title>
        <authorList>
            <person name="Wilkins L."/>
            <person name="Ettinger C."/>
        </authorList>
    </citation>
    <scope>NUCLEOTIDE SEQUENCE [LARGE SCALE GENOMIC DNA]</scope>
    <source>
        <strain evidence="2">ZAV-05</strain>
    </source>
</reference>
<dbReference type="InterPro" id="IPR008471">
    <property type="entry name" value="MnmC-like_methylTransf"/>
</dbReference>
<sequence>MGNLVPLLGNKKLFATADGSISFYNLSYEEAYHAKSIGAYTESLYKYVMASNIVNILREKPIKLLDIGFGLGYNLAVTIEKTKDLKNKLSITSLEKDPEIIEIVKNTIFLWPVYGYKVLRILLENGSFENYDFKLKIGDARNYILNCKDTFDVIFFDPFSKRNNGEMWDEDIISKMYHILNDGGVIATYACSKRIRKDFSKAGFNFKEIPNLPDGFQSGTIFYK</sequence>
<accession>A0A2J6WR93</accession>
<dbReference type="PANTHER" id="PTHR39963:SF1">
    <property type="entry name" value="MNMC-LIKE METHYLTRANSFERASE DOMAIN-CONTAINING PROTEIN"/>
    <property type="match status" value="1"/>
</dbReference>
<dbReference type="Gene3D" id="3.40.50.150">
    <property type="entry name" value="Vaccinia Virus protein VP39"/>
    <property type="match status" value="1"/>
</dbReference>
<dbReference type="Pfam" id="PF05430">
    <property type="entry name" value="Methyltransf_30"/>
    <property type="match status" value="1"/>
</dbReference>
<name>A0A2J6WR93_9BACT</name>
<evidence type="ECO:0000259" key="1">
    <source>
        <dbReference type="Pfam" id="PF05430"/>
    </source>
</evidence>
<dbReference type="Proteomes" id="UP000242881">
    <property type="component" value="Unassembled WGS sequence"/>
</dbReference>
<dbReference type="GO" id="GO:0016645">
    <property type="term" value="F:oxidoreductase activity, acting on the CH-NH group of donors"/>
    <property type="evidence" value="ECO:0007669"/>
    <property type="project" value="InterPro"/>
</dbReference>
<gene>
    <name evidence="2" type="ORF">C0187_00655</name>
</gene>